<comment type="caution">
    <text evidence="9">The sequence shown here is derived from an EMBL/GenBank/DDBJ whole genome shotgun (WGS) entry which is preliminary data.</text>
</comment>
<dbReference type="FunFam" id="3.40.50.300:FF:000016">
    <property type="entry name" value="Oligopeptide ABC transporter ATP-binding component"/>
    <property type="match status" value="1"/>
</dbReference>
<dbReference type="SMART" id="SM00382">
    <property type="entry name" value="AAA"/>
    <property type="match status" value="1"/>
</dbReference>
<protein>
    <submittedName>
        <fullName evidence="9">ABC transporter ATP-binding protein</fullName>
    </submittedName>
</protein>
<keyword evidence="10" id="KW-1185">Reference proteome</keyword>
<evidence type="ECO:0000256" key="1">
    <source>
        <dbReference type="ARBA" id="ARBA00004417"/>
    </source>
</evidence>
<comment type="subcellular location">
    <subcellularLocation>
        <location evidence="1">Cell inner membrane</location>
        <topology evidence="1">Peripheral membrane protein</topology>
    </subcellularLocation>
</comment>
<dbReference type="EMBL" id="VUNN01000004">
    <property type="protein sequence ID" value="MSU05816.1"/>
    <property type="molecule type" value="Genomic_DNA"/>
</dbReference>
<dbReference type="PANTHER" id="PTHR43297:SF2">
    <property type="entry name" value="DIPEPTIDE TRANSPORT ATP-BINDING PROTEIN DPPD"/>
    <property type="match status" value="1"/>
</dbReference>
<keyword evidence="7" id="KW-0472">Membrane</keyword>
<dbReference type="InterPro" id="IPR013563">
    <property type="entry name" value="Oligopep_ABC_C"/>
</dbReference>
<dbReference type="CDD" id="cd03257">
    <property type="entry name" value="ABC_NikE_OppD_transporters"/>
    <property type="match status" value="1"/>
</dbReference>
<dbReference type="Pfam" id="PF08352">
    <property type="entry name" value="oligo_HPY"/>
    <property type="match status" value="1"/>
</dbReference>
<dbReference type="InterPro" id="IPR050388">
    <property type="entry name" value="ABC_Ni/Peptide_Import"/>
</dbReference>
<dbReference type="GO" id="GO:0016887">
    <property type="term" value="F:ATP hydrolysis activity"/>
    <property type="evidence" value="ECO:0007669"/>
    <property type="project" value="InterPro"/>
</dbReference>
<proteinExistence type="inferred from homology"/>
<evidence type="ECO:0000256" key="3">
    <source>
        <dbReference type="ARBA" id="ARBA00022448"/>
    </source>
</evidence>
<dbReference type="GO" id="GO:0005886">
    <property type="term" value="C:plasma membrane"/>
    <property type="evidence" value="ECO:0007669"/>
    <property type="project" value="UniProtKB-SubCell"/>
</dbReference>
<evidence type="ECO:0000256" key="4">
    <source>
        <dbReference type="ARBA" id="ARBA00022475"/>
    </source>
</evidence>
<dbReference type="InterPro" id="IPR027417">
    <property type="entry name" value="P-loop_NTPase"/>
</dbReference>
<comment type="similarity">
    <text evidence="2">Belongs to the ABC transporter superfamily.</text>
</comment>
<evidence type="ECO:0000259" key="8">
    <source>
        <dbReference type="PROSITE" id="PS50893"/>
    </source>
</evidence>
<evidence type="ECO:0000313" key="9">
    <source>
        <dbReference type="EMBL" id="MSU05816.1"/>
    </source>
</evidence>
<dbReference type="InterPro" id="IPR017871">
    <property type="entry name" value="ABC_transporter-like_CS"/>
</dbReference>
<keyword evidence="3" id="KW-0813">Transport</keyword>
<feature type="domain" description="ABC transporter" evidence="8">
    <location>
        <begin position="8"/>
        <end position="256"/>
    </location>
</feature>
<dbReference type="Gene3D" id="3.40.50.300">
    <property type="entry name" value="P-loop containing nucleotide triphosphate hydrolases"/>
    <property type="match status" value="1"/>
</dbReference>
<evidence type="ECO:0000313" key="10">
    <source>
        <dbReference type="Proteomes" id="UP000460549"/>
    </source>
</evidence>
<reference evidence="9 10" key="1">
    <citation type="submission" date="2019-08" db="EMBL/GenBank/DDBJ databases">
        <title>In-depth cultivation of the pig gut microbiome towards novel bacterial diversity and tailored functional studies.</title>
        <authorList>
            <person name="Wylensek D."/>
            <person name="Hitch T.C.A."/>
            <person name="Clavel T."/>
        </authorList>
    </citation>
    <scope>NUCLEOTIDE SEQUENCE [LARGE SCALE GENOMIC DNA]</scope>
    <source>
        <strain evidence="9 10">NM-380-WT-3C1</strain>
    </source>
</reference>
<keyword evidence="5" id="KW-0547">Nucleotide-binding</keyword>
<dbReference type="PANTHER" id="PTHR43297">
    <property type="entry name" value="OLIGOPEPTIDE TRANSPORT ATP-BINDING PROTEIN APPD"/>
    <property type="match status" value="1"/>
</dbReference>
<keyword evidence="4" id="KW-1003">Cell membrane</keyword>
<sequence length="325" mass="35849">MNDDLLQIEKLNVEYITDDAIVYALNDFSLNVKRGEKIGLVGETGAGKTTLALSILRLLPKKIGKITSGSIIYEGDELLDKPESYMLGLRGRKISMIFQDPMTSLNPVKSVGDQVLEVLNLHFPNLSKDEKNQKVDEIFRLVGIPAERKIEYPHQFSGGMKQRIVIAMALISEPELLLADEPTTALDVTIQAQILELMKELKEKFNSAVILITHDLGVVAEFCDAVAVVYGGRVVEIGKVEDIFGEGNNHPYTKGLINCIPDLTSTATRLSPIAGRMGDPRIKVQGCCFAERCPHASEKCKTTPPPMVYENDHGILCHLFSKEGI</sequence>
<evidence type="ECO:0000256" key="6">
    <source>
        <dbReference type="ARBA" id="ARBA00022840"/>
    </source>
</evidence>
<dbReference type="GO" id="GO:0005524">
    <property type="term" value="F:ATP binding"/>
    <property type="evidence" value="ECO:0007669"/>
    <property type="project" value="UniProtKB-KW"/>
</dbReference>
<evidence type="ECO:0000256" key="2">
    <source>
        <dbReference type="ARBA" id="ARBA00005417"/>
    </source>
</evidence>
<dbReference type="AlphaFoldDB" id="A0A7X2PBF5"/>
<name>A0A7X2PBF5_9SPIO</name>
<dbReference type="SUPFAM" id="SSF52540">
    <property type="entry name" value="P-loop containing nucleoside triphosphate hydrolases"/>
    <property type="match status" value="1"/>
</dbReference>
<dbReference type="NCBIfam" id="TIGR01727">
    <property type="entry name" value="oligo_HPY"/>
    <property type="match status" value="1"/>
</dbReference>
<evidence type="ECO:0000256" key="5">
    <source>
        <dbReference type="ARBA" id="ARBA00022741"/>
    </source>
</evidence>
<dbReference type="RefSeq" id="WP_154424718.1">
    <property type="nucleotide sequence ID" value="NZ_JAQYGB010000082.1"/>
</dbReference>
<dbReference type="InterPro" id="IPR003593">
    <property type="entry name" value="AAA+_ATPase"/>
</dbReference>
<accession>A0A7X2PBF5</accession>
<dbReference type="Proteomes" id="UP000460549">
    <property type="component" value="Unassembled WGS sequence"/>
</dbReference>
<dbReference type="GO" id="GO:0015833">
    <property type="term" value="P:peptide transport"/>
    <property type="evidence" value="ECO:0007669"/>
    <property type="project" value="InterPro"/>
</dbReference>
<dbReference type="PROSITE" id="PS00211">
    <property type="entry name" value="ABC_TRANSPORTER_1"/>
    <property type="match status" value="1"/>
</dbReference>
<organism evidence="9 10">
    <name type="scientific">Bullifex porci</name>
    <dbReference type="NCBI Taxonomy" id="2606638"/>
    <lineage>
        <taxon>Bacteria</taxon>
        <taxon>Pseudomonadati</taxon>
        <taxon>Spirochaetota</taxon>
        <taxon>Spirochaetia</taxon>
        <taxon>Spirochaetales</taxon>
        <taxon>Spirochaetaceae</taxon>
        <taxon>Bullifex</taxon>
    </lineage>
</organism>
<gene>
    <name evidence="9" type="ORF">FYJ80_03355</name>
</gene>
<dbReference type="PROSITE" id="PS50893">
    <property type="entry name" value="ABC_TRANSPORTER_2"/>
    <property type="match status" value="1"/>
</dbReference>
<keyword evidence="6 9" id="KW-0067">ATP-binding</keyword>
<dbReference type="Pfam" id="PF00005">
    <property type="entry name" value="ABC_tran"/>
    <property type="match status" value="1"/>
</dbReference>
<evidence type="ECO:0000256" key="7">
    <source>
        <dbReference type="ARBA" id="ARBA00023136"/>
    </source>
</evidence>
<dbReference type="InterPro" id="IPR003439">
    <property type="entry name" value="ABC_transporter-like_ATP-bd"/>
</dbReference>